<dbReference type="Pfam" id="PF19456">
    <property type="entry name" value="MobI"/>
    <property type="match status" value="1"/>
</dbReference>
<dbReference type="EMBL" id="MTLN01000006">
    <property type="protein sequence ID" value="ONN71237.1"/>
    <property type="molecule type" value="Genomic_DNA"/>
</dbReference>
<protein>
    <submittedName>
        <fullName evidence="2">Uncharacterized protein</fullName>
    </submittedName>
</protein>
<keyword evidence="4" id="KW-1185">Reference proteome</keyword>
<comment type="caution">
    <text evidence="2">The sequence shown here is derived from an EMBL/GenBank/DDBJ whole genome shotgun (WGS) entry which is preliminary data.</text>
</comment>
<dbReference type="EMBL" id="FMWB01000028">
    <property type="protein sequence ID" value="SCZ48602.1"/>
    <property type="molecule type" value="Genomic_DNA"/>
</dbReference>
<evidence type="ECO:0000313" key="4">
    <source>
        <dbReference type="Proteomes" id="UP000189310"/>
    </source>
</evidence>
<dbReference type="Proteomes" id="UP000183046">
    <property type="component" value="Unassembled WGS sequence"/>
</dbReference>
<proteinExistence type="predicted"/>
<gene>
    <name evidence="1" type="ORF">BVL52_12180</name>
    <name evidence="2" type="ORF">SAMN05216279_12827</name>
</gene>
<dbReference type="AlphaFoldDB" id="A0A1G5PGG9"/>
<evidence type="ECO:0000313" key="2">
    <source>
        <dbReference type="EMBL" id="SCZ48602.1"/>
    </source>
</evidence>
<evidence type="ECO:0000313" key="1">
    <source>
        <dbReference type="EMBL" id="ONN71237.1"/>
    </source>
</evidence>
<accession>A0A1G5PGG9</accession>
<dbReference type="InterPro" id="IPR045809">
    <property type="entry name" value="MobI"/>
</dbReference>
<dbReference type="Proteomes" id="UP000189310">
    <property type="component" value="Unassembled WGS sequence"/>
</dbReference>
<reference evidence="3" key="1">
    <citation type="submission" date="2016-10" db="EMBL/GenBank/DDBJ databases">
        <authorList>
            <person name="de Groot N.N."/>
        </authorList>
    </citation>
    <scope>NUCLEOTIDE SEQUENCE [LARGE SCALE GENOMIC DNA]</scope>
    <source>
        <strain evidence="3">DSM 15758</strain>
    </source>
</reference>
<reference evidence="1 4" key="3">
    <citation type="submission" date="2017-01" db="EMBL/GenBank/DDBJ databases">
        <title>Pseudomonas psychrotolerans genome sequencing and assembly.</title>
        <authorList>
            <person name="Vyas B."/>
            <person name="Mayilraj S."/>
        </authorList>
    </citation>
    <scope>NUCLEOTIDE SEQUENCE [LARGE SCALE GENOMIC DNA]</scope>
    <source>
        <strain evidence="1 4">SDS18</strain>
    </source>
</reference>
<dbReference type="RefSeq" id="WP_074585298.1">
    <property type="nucleotide sequence ID" value="NZ_FMWB01000028.1"/>
</dbReference>
<dbReference type="OrthoDB" id="6893402at2"/>
<name>A0A1G5PGG9_9PSED</name>
<organism evidence="2 3">
    <name type="scientific">Pseudomonas oryzihabitans</name>
    <dbReference type="NCBI Taxonomy" id="47885"/>
    <lineage>
        <taxon>Bacteria</taxon>
        <taxon>Pseudomonadati</taxon>
        <taxon>Pseudomonadota</taxon>
        <taxon>Gammaproteobacteria</taxon>
        <taxon>Pseudomonadales</taxon>
        <taxon>Pseudomonadaceae</taxon>
        <taxon>Pseudomonas</taxon>
    </lineage>
</organism>
<sequence length="167" mass="18786">MYDLATPRPDGQRIHDNFQQAIGAMEDIRQTVKAEALRLRDEYFAAAKQRSGGKIIYRLIDVRDNGKGAISIVWCKVYFYDGPGDSKKQGRLPIAKGQGSVYAPGPVTRGMDHWFVELFQLYEPQLAVLRDQMLYAAKIRKLLVQQQRKAQSSMPGSPLAFPEKGVA</sequence>
<evidence type="ECO:0000313" key="3">
    <source>
        <dbReference type="Proteomes" id="UP000183046"/>
    </source>
</evidence>
<reference evidence="2" key="2">
    <citation type="submission" date="2016-10" db="EMBL/GenBank/DDBJ databases">
        <authorList>
            <person name="Varghese N."/>
            <person name="Submissions S."/>
        </authorList>
    </citation>
    <scope>NUCLEOTIDE SEQUENCE</scope>
    <source>
        <strain evidence="2">DSM 15758</strain>
    </source>
</reference>